<dbReference type="RefSeq" id="WP_147661855.1">
    <property type="nucleotide sequence ID" value="NZ_CP042905.2"/>
</dbReference>
<dbReference type="KEGG" id="psyt:DSAG12_00743"/>
<name>A0A5B9D7F1_9ARCH</name>
<proteinExistence type="predicted"/>
<dbReference type="Proteomes" id="UP000321408">
    <property type="component" value="Chromosome"/>
</dbReference>
<keyword evidence="2" id="KW-1185">Reference proteome</keyword>
<dbReference type="EMBL" id="CP042905">
    <property type="protein sequence ID" value="QEE14921.1"/>
    <property type="molecule type" value="Genomic_DNA"/>
</dbReference>
<reference evidence="1 2" key="2">
    <citation type="journal article" date="2024" name="Int. J. Syst. Evol. Microbiol.">
        <title>Promethearchaeum syntrophicum gen. nov., sp. nov., an anaerobic, obligately syntrophic archaeon, the first isolate of the lineage 'Asgard' archaea, and proposal of the new archaeal phylum Promethearchaeota phyl. nov. and kingdom Promethearchaeati regn. nov.</title>
        <authorList>
            <person name="Imachi H."/>
            <person name="Nobu M.K."/>
            <person name="Kato S."/>
            <person name="Takaki Y."/>
            <person name="Miyazaki M."/>
            <person name="Miyata M."/>
            <person name="Ogawara M."/>
            <person name="Saito Y."/>
            <person name="Sakai S."/>
            <person name="Tahara Y.O."/>
            <person name="Takano Y."/>
            <person name="Tasumi E."/>
            <person name="Uematsu K."/>
            <person name="Yoshimura T."/>
            <person name="Itoh T."/>
            <person name="Ohkuma M."/>
            <person name="Takai K."/>
        </authorList>
    </citation>
    <scope>NUCLEOTIDE SEQUENCE [LARGE SCALE GENOMIC DNA]</scope>
    <source>
        <strain evidence="1 2">MK-D1</strain>
    </source>
</reference>
<dbReference type="InterPro" id="IPR027417">
    <property type="entry name" value="P-loop_NTPase"/>
</dbReference>
<accession>A0A5B9D7F1</accession>
<sequence length="210" mass="24065">MAIIGLMGAMNVGKTAVLKMFVNYVENEKIGKIEGGVECTIEKKDFKGESEIEVKDGEGFSKTITPNKVVFIETKTSKQHTLFAPGGDRDRAVIRMGIITISRIARQIVGLFALDESLKDQFKLYDLVRYMPKKIHICLNKYDLLEGTDEEKKKTLEKKKEDITNYFKKRRIIVEGFYFTCAIDKPNFLEQNDNTARMILDLVLNREPKD</sequence>
<gene>
    <name evidence="1" type="ORF">DSAG12_00743</name>
</gene>
<dbReference type="SUPFAM" id="SSF52540">
    <property type="entry name" value="P-loop containing nucleoside triphosphate hydrolases"/>
    <property type="match status" value="1"/>
</dbReference>
<dbReference type="AlphaFoldDB" id="A0A5B9D7F1"/>
<evidence type="ECO:0000313" key="1">
    <source>
        <dbReference type="EMBL" id="QEE14921.1"/>
    </source>
</evidence>
<dbReference type="Gene3D" id="3.40.50.300">
    <property type="entry name" value="P-loop containing nucleotide triphosphate hydrolases"/>
    <property type="match status" value="1"/>
</dbReference>
<dbReference type="GeneID" id="41328745"/>
<protein>
    <recommendedName>
        <fullName evidence="3">G domain-containing protein</fullName>
    </recommendedName>
</protein>
<organism evidence="1 2">
    <name type="scientific">Promethearchaeum syntrophicum</name>
    <dbReference type="NCBI Taxonomy" id="2594042"/>
    <lineage>
        <taxon>Archaea</taxon>
        <taxon>Promethearchaeati</taxon>
        <taxon>Promethearchaeota</taxon>
        <taxon>Promethearchaeia</taxon>
        <taxon>Promethearchaeales</taxon>
        <taxon>Promethearchaeaceae</taxon>
        <taxon>Promethearchaeum</taxon>
    </lineage>
</organism>
<evidence type="ECO:0008006" key="3">
    <source>
        <dbReference type="Google" id="ProtNLM"/>
    </source>
</evidence>
<evidence type="ECO:0000313" key="2">
    <source>
        <dbReference type="Proteomes" id="UP000321408"/>
    </source>
</evidence>
<reference evidence="1 2" key="1">
    <citation type="journal article" date="2020" name="Nature">
        <title>Isolation of an archaeon at the prokaryote-eukaryote interface.</title>
        <authorList>
            <person name="Imachi H."/>
            <person name="Nobu M.K."/>
            <person name="Nakahara N."/>
            <person name="Morono Y."/>
            <person name="Ogawara M."/>
            <person name="Takaki Y."/>
            <person name="Takano Y."/>
            <person name="Uematsu K."/>
            <person name="Ikuta T."/>
            <person name="Ito M."/>
            <person name="Matsui Y."/>
            <person name="Miyazaki M."/>
            <person name="Murata K."/>
            <person name="Saito Y."/>
            <person name="Sakai S."/>
            <person name="Song C."/>
            <person name="Tasumi E."/>
            <person name="Yamanaka Y."/>
            <person name="Yamaguchi T."/>
            <person name="Kamagata Y."/>
            <person name="Tamaki H."/>
            <person name="Takai K."/>
        </authorList>
    </citation>
    <scope>NUCLEOTIDE SEQUENCE [LARGE SCALE GENOMIC DNA]</scope>
    <source>
        <strain evidence="1 2">MK-D1</strain>
    </source>
</reference>